<dbReference type="PANTHER" id="PTHR43236">
    <property type="entry name" value="ANTITOXIN HIGA1"/>
    <property type="match status" value="1"/>
</dbReference>
<evidence type="ECO:0000313" key="3">
    <source>
        <dbReference type="Proteomes" id="UP000830236"/>
    </source>
</evidence>
<dbReference type="PANTHER" id="PTHR43236:SF1">
    <property type="entry name" value="BLL7220 PROTEIN"/>
    <property type="match status" value="1"/>
</dbReference>
<reference evidence="2" key="1">
    <citation type="submission" date="2022-05" db="EMBL/GenBank/DDBJ databases">
        <title>Using nanopore sequencing to obtain complete genomes from saliva samples.</title>
        <authorList>
            <person name="Baker J.L."/>
        </authorList>
    </citation>
    <scope>NUCLEOTIDE SEQUENCE</scope>
    <source>
        <strain evidence="2">JCVI-JB-Ag32</strain>
    </source>
</reference>
<dbReference type="Proteomes" id="UP000830236">
    <property type="component" value="Chromosome"/>
</dbReference>
<evidence type="ECO:0000313" key="2">
    <source>
        <dbReference type="EMBL" id="UQF80074.1"/>
    </source>
</evidence>
<protein>
    <submittedName>
        <fullName evidence="2">ImmA/IrrE family metallo-endopeptidase</fullName>
    </submittedName>
</protein>
<name>A0A9E7AN94_9ACTO</name>
<dbReference type="KEGG" id="agh:M3I41_01995"/>
<dbReference type="EMBL" id="CP097095">
    <property type="protein sequence ID" value="UQF80074.1"/>
    <property type="molecule type" value="Genomic_DNA"/>
</dbReference>
<dbReference type="Gene3D" id="1.10.10.2910">
    <property type="match status" value="1"/>
</dbReference>
<sequence length="175" mass="19413">MSNLGSEKVLEIRENARNAANAVLETYWPSLSIPVDPVQIARSMGLSVFRSKLDGDVWGMIIGDEGGSADIYLEYNQSSTRLRFSCAHELGHYVEHQSRLEPSTGFVDKRSESGKGSPDEIYANEFAGALLLPESVLVDHFNLGFNDFDIARRFAVSPASVKYRLDLLGLKRNDT</sequence>
<dbReference type="InterPro" id="IPR010359">
    <property type="entry name" value="IrrE_HExxH"/>
</dbReference>
<feature type="domain" description="IrrE N-terminal-like" evidence="1">
    <location>
        <begin position="66"/>
        <end position="165"/>
    </location>
</feature>
<evidence type="ECO:0000259" key="1">
    <source>
        <dbReference type="Pfam" id="PF06114"/>
    </source>
</evidence>
<gene>
    <name evidence="2" type="ORF">M3I41_01995</name>
</gene>
<dbReference type="AlphaFoldDB" id="A0A9E7AN94"/>
<dbReference type="Pfam" id="PF06114">
    <property type="entry name" value="Peptidase_M78"/>
    <property type="match status" value="1"/>
</dbReference>
<accession>A0A9E7AN94</accession>
<proteinExistence type="predicted"/>
<organism evidence="2 3">
    <name type="scientific">Actinomyces graevenitzii</name>
    <dbReference type="NCBI Taxonomy" id="55565"/>
    <lineage>
        <taxon>Bacteria</taxon>
        <taxon>Bacillati</taxon>
        <taxon>Actinomycetota</taxon>
        <taxon>Actinomycetes</taxon>
        <taxon>Actinomycetales</taxon>
        <taxon>Actinomycetaceae</taxon>
        <taxon>Actinomyces</taxon>
    </lineage>
</organism>
<dbReference type="InterPro" id="IPR052345">
    <property type="entry name" value="Rad_response_metalloprotease"/>
</dbReference>